<dbReference type="GO" id="GO:0016301">
    <property type="term" value="F:kinase activity"/>
    <property type="evidence" value="ECO:0007669"/>
    <property type="project" value="UniProtKB-KW"/>
</dbReference>
<dbReference type="InterPro" id="IPR003661">
    <property type="entry name" value="HisK_dim/P_dom"/>
</dbReference>
<dbReference type="CDD" id="cd00082">
    <property type="entry name" value="HisKA"/>
    <property type="match status" value="1"/>
</dbReference>
<keyword evidence="9" id="KW-0472">Membrane</keyword>
<evidence type="ECO:0000256" key="9">
    <source>
        <dbReference type="SAM" id="Phobius"/>
    </source>
</evidence>
<dbReference type="EC" id="2.7.13.3" evidence="2"/>
<evidence type="ECO:0000256" key="2">
    <source>
        <dbReference type="ARBA" id="ARBA00012438"/>
    </source>
</evidence>
<feature type="domain" description="Histidine kinase" evidence="10">
    <location>
        <begin position="448"/>
        <end position="665"/>
    </location>
</feature>
<keyword evidence="6" id="KW-0902">Two-component regulatory system</keyword>
<dbReference type="PROSITE" id="PS50109">
    <property type="entry name" value="HIS_KIN"/>
    <property type="match status" value="1"/>
</dbReference>
<dbReference type="PANTHER" id="PTHR43711">
    <property type="entry name" value="TWO-COMPONENT HISTIDINE KINASE"/>
    <property type="match status" value="1"/>
</dbReference>
<feature type="repeat" description="TPR" evidence="7">
    <location>
        <begin position="191"/>
        <end position="224"/>
    </location>
</feature>
<evidence type="ECO:0000256" key="1">
    <source>
        <dbReference type="ARBA" id="ARBA00000085"/>
    </source>
</evidence>
<comment type="caution">
    <text evidence="11">The sequence shown here is derived from an EMBL/GenBank/DDBJ whole genome shotgun (WGS) entry which is preliminary data.</text>
</comment>
<evidence type="ECO:0000259" key="10">
    <source>
        <dbReference type="PROSITE" id="PS50109"/>
    </source>
</evidence>
<keyword evidence="5 11" id="KW-0418">Kinase</keyword>
<evidence type="ECO:0000313" key="12">
    <source>
        <dbReference type="Proteomes" id="UP001172082"/>
    </source>
</evidence>
<dbReference type="Pfam" id="PF02518">
    <property type="entry name" value="HATPase_c"/>
    <property type="match status" value="1"/>
</dbReference>
<dbReference type="EMBL" id="JAUJEA010000005">
    <property type="protein sequence ID" value="MDN5202932.1"/>
    <property type="molecule type" value="Genomic_DNA"/>
</dbReference>
<name>A0ABT8KQ96_9BACT</name>
<dbReference type="SMART" id="SM00028">
    <property type="entry name" value="TPR"/>
    <property type="match status" value="6"/>
</dbReference>
<dbReference type="Gene3D" id="1.10.287.130">
    <property type="match status" value="1"/>
</dbReference>
<dbReference type="InterPro" id="IPR011990">
    <property type="entry name" value="TPR-like_helical_dom_sf"/>
</dbReference>
<dbReference type="InterPro" id="IPR036890">
    <property type="entry name" value="HATPase_C_sf"/>
</dbReference>
<dbReference type="Gene3D" id="3.30.565.10">
    <property type="entry name" value="Histidine kinase-like ATPase, C-terminal domain"/>
    <property type="match status" value="1"/>
</dbReference>
<organism evidence="11 12">
    <name type="scientific">Splendidivirga corallicola</name>
    <dbReference type="NCBI Taxonomy" id="3051826"/>
    <lineage>
        <taxon>Bacteria</taxon>
        <taxon>Pseudomonadati</taxon>
        <taxon>Bacteroidota</taxon>
        <taxon>Cytophagia</taxon>
        <taxon>Cytophagales</taxon>
        <taxon>Splendidivirgaceae</taxon>
        <taxon>Splendidivirga</taxon>
    </lineage>
</organism>
<dbReference type="PRINTS" id="PR00344">
    <property type="entry name" value="BCTRLSENSOR"/>
</dbReference>
<evidence type="ECO:0000256" key="4">
    <source>
        <dbReference type="ARBA" id="ARBA00022679"/>
    </source>
</evidence>
<dbReference type="InterPro" id="IPR019734">
    <property type="entry name" value="TPR_rpt"/>
</dbReference>
<feature type="transmembrane region" description="Helical" evidence="9">
    <location>
        <begin position="392"/>
        <end position="411"/>
    </location>
</feature>
<evidence type="ECO:0000256" key="3">
    <source>
        <dbReference type="ARBA" id="ARBA00022553"/>
    </source>
</evidence>
<evidence type="ECO:0000256" key="7">
    <source>
        <dbReference type="PROSITE-ProRule" id="PRU00339"/>
    </source>
</evidence>
<dbReference type="SUPFAM" id="SSF55874">
    <property type="entry name" value="ATPase domain of HSP90 chaperone/DNA topoisomerase II/histidine kinase"/>
    <property type="match status" value="1"/>
</dbReference>
<sequence length="665" mass="76405">MCINHTAFPQDEEKLITLETRLILVKDHEKPHILNLLAEGYLHIDYDRAWKWAERAENLARALNNKREEAIALRNKGRINQVWGADYENALSYCFQALNITDSMQFDMEKAETIMAIAHIYEEASDQFQALNFYKEALILWEKTGYAAPVIKTQNKIGQLYLNLNNNEQALIYLQNSLNGAEEVKNDTLKASALYSMGIYYNKMGSHTKALDELKLSLELRRKIEDKDGIVESLNLLGKIRSSLNQLHQALIMHKEAKQISEILKDTLKLSRTANYLGMVYLQLGNNEKSLSELKLGLDCAISTNDRRQILNSYDYLYTFYAINADYKKALEYKDLYAEMIQFISNEEDNRELEGERAKYNVAQKESEIAFLKKTQELRESELHNEQVFRNFLIVSLLLTFVILGLLYYNFKSKKDLNEKLADVNQQINRQNAELNRLNTTKDKFFSIIAHDLKGPINSLSSFSDLLINHNSHISQDEIKTMATDLTSSVKNLSTLLENLLNWARSQTKGIQYTLESISLLKIFETNKELFETSTKSKNIDIRIHLDQDIEIMADKNAIDAVIRNLVSNAVKFTHPGGEIILEGNEWKDSIEINVRDNGIGIRRDQLDKLFKIEHKNSTKGTYDESGTGLGLILCKEFIDYHQGKITVESEIGKGSTFRITLPKH</sequence>
<accession>A0ABT8KQ96</accession>
<evidence type="ECO:0000313" key="11">
    <source>
        <dbReference type="EMBL" id="MDN5202932.1"/>
    </source>
</evidence>
<keyword evidence="4" id="KW-0808">Transferase</keyword>
<protein>
    <recommendedName>
        <fullName evidence="2">histidine kinase</fullName>
        <ecNumber evidence="2">2.7.13.3</ecNumber>
    </recommendedName>
</protein>
<dbReference type="SMART" id="SM00388">
    <property type="entry name" value="HisKA"/>
    <property type="match status" value="1"/>
</dbReference>
<dbReference type="RefSeq" id="WP_346752951.1">
    <property type="nucleotide sequence ID" value="NZ_JAUJEA010000005.1"/>
</dbReference>
<dbReference type="InterPro" id="IPR004358">
    <property type="entry name" value="Sig_transdc_His_kin-like_C"/>
</dbReference>
<dbReference type="SUPFAM" id="SSF48452">
    <property type="entry name" value="TPR-like"/>
    <property type="match status" value="2"/>
</dbReference>
<evidence type="ECO:0000256" key="5">
    <source>
        <dbReference type="ARBA" id="ARBA00022777"/>
    </source>
</evidence>
<comment type="catalytic activity">
    <reaction evidence="1">
        <text>ATP + protein L-histidine = ADP + protein N-phospho-L-histidine.</text>
        <dbReference type="EC" id="2.7.13.3"/>
    </reaction>
</comment>
<evidence type="ECO:0000256" key="6">
    <source>
        <dbReference type="ARBA" id="ARBA00023012"/>
    </source>
</evidence>
<dbReference type="Gene3D" id="1.25.40.10">
    <property type="entry name" value="Tetratricopeptide repeat domain"/>
    <property type="match status" value="1"/>
</dbReference>
<keyword evidence="9" id="KW-0812">Transmembrane</keyword>
<keyword evidence="8" id="KW-0175">Coiled coil</keyword>
<keyword evidence="12" id="KW-1185">Reference proteome</keyword>
<dbReference type="Pfam" id="PF00512">
    <property type="entry name" value="HisKA"/>
    <property type="match status" value="1"/>
</dbReference>
<keyword evidence="3" id="KW-0597">Phosphoprotein</keyword>
<dbReference type="SUPFAM" id="SSF47384">
    <property type="entry name" value="Homodimeric domain of signal transducing histidine kinase"/>
    <property type="match status" value="1"/>
</dbReference>
<dbReference type="InterPro" id="IPR003594">
    <property type="entry name" value="HATPase_dom"/>
</dbReference>
<gene>
    <name evidence="11" type="ORF">QQ008_16200</name>
</gene>
<reference evidence="11" key="1">
    <citation type="submission" date="2023-06" db="EMBL/GenBank/DDBJ databases">
        <title>Genomic of Parafulvivirga corallium.</title>
        <authorList>
            <person name="Wang G."/>
        </authorList>
    </citation>
    <scope>NUCLEOTIDE SEQUENCE</scope>
    <source>
        <strain evidence="11">BMA10</strain>
    </source>
</reference>
<dbReference type="InterPro" id="IPR036097">
    <property type="entry name" value="HisK_dim/P_sf"/>
</dbReference>
<dbReference type="InterPro" id="IPR050736">
    <property type="entry name" value="Sensor_HK_Regulatory"/>
</dbReference>
<keyword evidence="7" id="KW-0802">TPR repeat</keyword>
<evidence type="ECO:0000256" key="8">
    <source>
        <dbReference type="SAM" id="Coils"/>
    </source>
</evidence>
<dbReference type="SMART" id="SM00387">
    <property type="entry name" value="HATPase_c"/>
    <property type="match status" value="1"/>
</dbReference>
<dbReference type="InterPro" id="IPR005467">
    <property type="entry name" value="His_kinase_dom"/>
</dbReference>
<keyword evidence="9" id="KW-1133">Transmembrane helix</keyword>
<dbReference type="PANTHER" id="PTHR43711:SF31">
    <property type="entry name" value="HISTIDINE KINASE"/>
    <property type="match status" value="1"/>
</dbReference>
<dbReference type="Pfam" id="PF13424">
    <property type="entry name" value="TPR_12"/>
    <property type="match status" value="1"/>
</dbReference>
<dbReference type="PROSITE" id="PS50005">
    <property type="entry name" value="TPR"/>
    <property type="match status" value="1"/>
</dbReference>
<feature type="coiled-coil region" evidence="8">
    <location>
        <begin position="414"/>
        <end position="441"/>
    </location>
</feature>
<proteinExistence type="predicted"/>
<dbReference type="Proteomes" id="UP001172082">
    <property type="component" value="Unassembled WGS sequence"/>
</dbReference>